<dbReference type="Pfam" id="PF14583">
    <property type="entry name" value="Pectate_lyase22"/>
    <property type="match status" value="1"/>
</dbReference>
<dbReference type="Gene3D" id="2.130.10.10">
    <property type="entry name" value="YVTN repeat-like/Quinoprotein amine dehydrogenase"/>
    <property type="match status" value="1"/>
</dbReference>
<keyword evidence="3" id="KW-1185">Reference proteome</keyword>
<dbReference type="Proteomes" id="UP000277811">
    <property type="component" value="Unassembled WGS sequence"/>
</dbReference>
<dbReference type="GO" id="GO:0045490">
    <property type="term" value="P:pectin catabolic process"/>
    <property type="evidence" value="ECO:0007669"/>
    <property type="project" value="InterPro"/>
</dbReference>
<organism evidence="2 3">
    <name type="scientific">Lucifera butyrica</name>
    <dbReference type="NCBI Taxonomy" id="1351585"/>
    <lineage>
        <taxon>Bacteria</taxon>
        <taxon>Bacillati</taxon>
        <taxon>Bacillota</taxon>
        <taxon>Negativicutes</taxon>
        <taxon>Veillonellales</taxon>
        <taxon>Veillonellaceae</taxon>
        <taxon>Lucifera</taxon>
    </lineage>
</organism>
<dbReference type="EMBL" id="UPPP01000090">
    <property type="protein sequence ID" value="VBB08431.1"/>
    <property type="molecule type" value="Genomic_DNA"/>
</dbReference>
<dbReference type="InterPro" id="IPR015943">
    <property type="entry name" value="WD40/YVTN_repeat-like_dom_sf"/>
</dbReference>
<gene>
    <name evidence="2" type="ORF">LUCI_3703</name>
</gene>
<evidence type="ECO:0000313" key="3">
    <source>
        <dbReference type="Proteomes" id="UP000277811"/>
    </source>
</evidence>
<evidence type="ECO:0000259" key="1">
    <source>
        <dbReference type="Pfam" id="PF14583"/>
    </source>
</evidence>
<sequence>MIGKEYPAERKRVMDEQTGRPVWQLTAGDSNNYHFYFTDNSFTLGDQEIYFLSDRASNKPEVYNLFKMDLATGKMWQLTDEKNGIKPSGHTKTPDSEIVVYVTGNVIKKLHTQTMTTSVIYEETNGVHLGHPFIAPNKKYIGVARNENPGLYHGENYNGFKEQMFAIKKGWITIIYLDGSQAVTIHESPHWLGHFQFSPADSTLAMFCHEGPWHLVNQRIWLLDLVSRRVVPCFRQEEDDCVGHEFWTGDGKIFFDNRRRGHDGTITSHKSQAILQEIQSGQPPYIGLADCNGQVLNTTPMPYYCNHYHANQDNTVLVGDQAEDLVLIQLQDGIAKIKTLCAHNTSWRTQQSHCHPTFSWDNEKILFVSDRDGTNHLYMLEAQDGNL</sequence>
<dbReference type="InterPro" id="IPR027946">
    <property type="entry name" value="Ogl_dom"/>
</dbReference>
<dbReference type="OrthoDB" id="8432779at2"/>
<dbReference type="SUPFAM" id="SSF82171">
    <property type="entry name" value="DPP6 N-terminal domain-like"/>
    <property type="match status" value="2"/>
</dbReference>
<reference evidence="2 3" key="1">
    <citation type="submission" date="2018-06" db="EMBL/GenBank/DDBJ databases">
        <authorList>
            <person name="Strepis N."/>
        </authorList>
    </citation>
    <scope>NUCLEOTIDE SEQUENCE [LARGE SCALE GENOMIC DNA]</scope>
    <source>
        <strain evidence="2">LUCI</strain>
    </source>
</reference>
<dbReference type="GO" id="GO:0047487">
    <property type="term" value="F:oligogalacturonide lyase activity"/>
    <property type="evidence" value="ECO:0007669"/>
    <property type="project" value="InterPro"/>
</dbReference>
<proteinExistence type="predicted"/>
<dbReference type="AlphaFoldDB" id="A0A498RAJ0"/>
<accession>A0A498RAJ0</accession>
<feature type="domain" description="Oligogalacturonate lyase" evidence="1">
    <location>
        <begin position="3"/>
        <end position="382"/>
    </location>
</feature>
<dbReference type="RefSeq" id="WP_122629300.1">
    <property type="nucleotide sequence ID" value="NZ_UPPP01000090.1"/>
</dbReference>
<keyword evidence="2" id="KW-0456">Lyase</keyword>
<name>A0A498RAJ0_9FIRM</name>
<evidence type="ECO:0000313" key="2">
    <source>
        <dbReference type="EMBL" id="VBB08431.1"/>
    </source>
</evidence>
<protein>
    <submittedName>
        <fullName evidence="2">Oligogalacturonate lyase</fullName>
    </submittedName>
</protein>